<keyword evidence="2" id="KW-1185">Reference proteome</keyword>
<sequence>MATKSESFFCLLDELETSHKLLCAGFGCLQEIDFANDFYHLPHQLLASGLERLMKSYISLVYQDQYGAFPDMALMKKLGHDLENLQKIICTQYYGGLTRPLIKCEHEFLMNDNTLKNEIRILSQFGRYGRYYNLDVVAGDKATNIL</sequence>
<proteinExistence type="predicted"/>
<protein>
    <submittedName>
        <fullName evidence="1">Uncharacterized protein</fullName>
    </submittedName>
</protein>
<dbReference type="EMBL" id="CP037421">
    <property type="protein sequence ID" value="QDT26903.1"/>
    <property type="molecule type" value="Genomic_DNA"/>
</dbReference>
<dbReference type="AlphaFoldDB" id="A0A517Q5J9"/>
<organism evidence="1 2">
    <name type="scientific">Gimesia panareensis</name>
    <dbReference type="NCBI Taxonomy" id="2527978"/>
    <lineage>
        <taxon>Bacteria</taxon>
        <taxon>Pseudomonadati</taxon>
        <taxon>Planctomycetota</taxon>
        <taxon>Planctomycetia</taxon>
        <taxon>Planctomycetales</taxon>
        <taxon>Planctomycetaceae</taxon>
        <taxon>Gimesia</taxon>
    </lineage>
</organism>
<name>A0A517Q5J9_9PLAN</name>
<dbReference type="RefSeq" id="WP_145449027.1">
    <property type="nucleotide sequence ID" value="NZ_CP037421.1"/>
</dbReference>
<gene>
    <name evidence="1" type="ORF">Enr10x_22150</name>
</gene>
<reference evidence="1 2" key="1">
    <citation type="submission" date="2019-03" db="EMBL/GenBank/DDBJ databases">
        <title>Deep-cultivation of Planctomycetes and their phenomic and genomic characterization uncovers novel biology.</title>
        <authorList>
            <person name="Wiegand S."/>
            <person name="Jogler M."/>
            <person name="Boedeker C."/>
            <person name="Pinto D."/>
            <person name="Vollmers J."/>
            <person name="Rivas-Marin E."/>
            <person name="Kohn T."/>
            <person name="Peeters S.H."/>
            <person name="Heuer A."/>
            <person name="Rast P."/>
            <person name="Oberbeckmann S."/>
            <person name="Bunk B."/>
            <person name="Jeske O."/>
            <person name="Meyerdierks A."/>
            <person name="Storesund J.E."/>
            <person name="Kallscheuer N."/>
            <person name="Luecker S."/>
            <person name="Lage O.M."/>
            <person name="Pohl T."/>
            <person name="Merkel B.J."/>
            <person name="Hornburger P."/>
            <person name="Mueller R.-W."/>
            <person name="Bruemmer F."/>
            <person name="Labrenz M."/>
            <person name="Spormann A.M."/>
            <person name="Op den Camp H."/>
            <person name="Overmann J."/>
            <person name="Amann R."/>
            <person name="Jetten M.S.M."/>
            <person name="Mascher T."/>
            <person name="Medema M.H."/>
            <person name="Devos D.P."/>
            <person name="Kaster A.-K."/>
            <person name="Ovreas L."/>
            <person name="Rohde M."/>
            <person name="Galperin M.Y."/>
            <person name="Jogler C."/>
        </authorList>
    </citation>
    <scope>NUCLEOTIDE SEQUENCE [LARGE SCALE GENOMIC DNA]</scope>
    <source>
        <strain evidence="1 2">Enr10</strain>
    </source>
</reference>
<evidence type="ECO:0000313" key="1">
    <source>
        <dbReference type="EMBL" id="QDT26903.1"/>
    </source>
</evidence>
<dbReference type="Proteomes" id="UP000315647">
    <property type="component" value="Chromosome"/>
</dbReference>
<accession>A0A517Q5J9</accession>
<evidence type="ECO:0000313" key="2">
    <source>
        <dbReference type="Proteomes" id="UP000315647"/>
    </source>
</evidence>